<evidence type="ECO:0008006" key="3">
    <source>
        <dbReference type="Google" id="ProtNLM"/>
    </source>
</evidence>
<dbReference type="RefSeq" id="WP_127733447.1">
    <property type="nucleotide sequence ID" value="NZ_SACP01000034.1"/>
</dbReference>
<evidence type="ECO:0000313" key="2">
    <source>
        <dbReference type="Proteomes" id="UP000286997"/>
    </source>
</evidence>
<dbReference type="InterPro" id="IPR023393">
    <property type="entry name" value="START-like_dom_sf"/>
</dbReference>
<keyword evidence="2" id="KW-1185">Reference proteome</keyword>
<dbReference type="SUPFAM" id="SSF55961">
    <property type="entry name" value="Bet v1-like"/>
    <property type="match status" value="1"/>
</dbReference>
<proteinExistence type="predicted"/>
<gene>
    <name evidence="1" type="ORF">EOE48_24180</name>
</gene>
<protein>
    <recommendedName>
        <fullName evidence="3">SRPBCC domain-containing protein</fullName>
    </recommendedName>
</protein>
<accession>A0A3S2VPW7</accession>
<dbReference type="Proteomes" id="UP000286997">
    <property type="component" value="Unassembled WGS sequence"/>
</dbReference>
<reference evidence="1 2" key="1">
    <citation type="submission" date="2019-01" db="EMBL/GenBank/DDBJ databases">
        <authorList>
            <person name="Chen W.-M."/>
        </authorList>
    </citation>
    <scope>NUCLEOTIDE SEQUENCE [LARGE SCALE GENOMIC DNA]</scope>
    <source>
        <strain evidence="1 2">TER-1</strain>
    </source>
</reference>
<name>A0A3S2VPW7_9HYPH</name>
<dbReference type="Gene3D" id="3.30.530.20">
    <property type="match status" value="1"/>
</dbReference>
<dbReference type="OrthoDB" id="9805228at2"/>
<organism evidence="1 2">
    <name type="scientific">Methylobacterium oryzihabitans</name>
    <dbReference type="NCBI Taxonomy" id="2499852"/>
    <lineage>
        <taxon>Bacteria</taxon>
        <taxon>Pseudomonadati</taxon>
        <taxon>Pseudomonadota</taxon>
        <taxon>Alphaproteobacteria</taxon>
        <taxon>Hyphomicrobiales</taxon>
        <taxon>Methylobacteriaceae</taxon>
        <taxon>Methylobacterium</taxon>
    </lineage>
</organism>
<sequence>MQNRAPILLPHDEDRYLDIDPVITFMIERRIRAWESDISRAWTDPEIFKRWITPPGHQLVDFSADPDGIITFVLKGEGDDDTCVEYTLNCATRFRNRQIEFKFSTSQVPGMGDLETVHLQINIGRNRQGVHRNTPSYELLLGFDNPSLWHCTSHVGLHNFWLEATQRMAQFVEDNSDLLRQKKLTHDCEAD</sequence>
<comment type="caution">
    <text evidence="1">The sequence shown here is derived from an EMBL/GenBank/DDBJ whole genome shotgun (WGS) entry which is preliminary data.</text>
</comment>
<dbReference type="EMBL" id="SACP01000034">
    <property type="protein sequence ID" value="RVU14171.1"/>
    <property type="molecule type" value="Genomic_DNA"/>
</dbReference>
<evidence type="ECO:0000313" key="1">
    <source>
        <dbReference type="EMBL" id="RVU14171.1"/>
    </source>
</evidence>
<dbReference type="AlphaFoldDB" id="A0A3S2VPW7"/>